<keyword evidence="5 6" id="KW-0472">Membrane</keyword>
<feature type="transmembrane region" description="Helical" evidence="6">
    <location>
        <begin position="31"/>
        <end position="49"/>
    </location>
</feature>
<keyword evidence="4 6" id="KW-1133">Transmembrane helix</keyword>
<accession>A0A918K7B4</accession>
<evidence type="ECO:0000256" key="3">
    <source>
        <dbReference type="ARBA" id="ARBA00022692"/>
    </source>
</evidence>
<dbReference type="Gene3D" id="1.20.1250.20">
    <property type="entry name" value="MFS general substrate transporter like domains"/>
    <property type="match status" value="2"/>
</dbReference>
<organism evidence="8 9">
    <name type="scientific">Saccharospirillum salsuginis</name>
    <dbReference type="NCBI Taxonomy" id="418750"/>
    <lineage>
        <taxon>Bacteria</taxon>
        <taxon>Pseudomonadati</taxon>
        <taxon>Pseudomonadota</taxon>
        <taxon>Gammaproteobacteria</taxon>
        <taxon>Oceanospirillales</taxon>
        <taxon>Saccharospirillaceae</taxon>
        <taxon>Saccharospirillum</taxon>
    </lineage>
</organism>
<feature type="transmembrane region" description="Helical" evidence="6">
    <location>
        <begin position="152"/>
        <end position="175"/>
    </location>
</feature>
<feature type="transmembrane region" description="Helical" evidence="6">
    <location>
        <begin position="410"/>
        <end position="430"/>
    </location>
</feature>
<feature type="domain" description="Major facilitator superfamily (MFS) profile" evidence="7">
    <location>
        <begin position="246"/>
        <end position="445"/>
    </location>
</feature>
<dbReference type="EMBL" id="BMXR01000004">
    <property type="protein sequence ID" value="GGX53353.1"/>
    <property type="molecule type" value="Genomic_DNA"/>
</dbReference>
<evidence type="ECO:0000256" key="6">
    <source>
        <dbReference type="SAM" id="Phobius"/>
    </source>
</evidence>
<gene>
    <name evidence="8" type="ORF">GCM10007392_21070</name>
</gene>
<proteinExistence type="predicted"/>
<feature type="transmembrane region" description="Helical" evidence="6">
    <location>
        <begin position="92"/>
        <end position="110"/>
    </location>
</feature>
<feature type="transmembrane region" description="Helical" evidence="6">
    <location>
        <begin position="116"/>
        <end position="140"/>
    </location>
</feature>
<feature type="transmembrane region" description="Helical" evidence="6">
    <location>
        <begin position="313"/>
        <end position="332"/>
    </location>
</feature>
<reference evidence="8" key="1">
    <citation type="journal article" date="2014" name="Int. J. Syst. Evol. Microbiol.">
        <title>Complete genome sequence of Corynebacterium casei LMG S-19264T (=DSM 44701T), isolated from a smear-ripened cheese.</title>
        <authorList>
            <consortium name="US DOE Joint Genome Institute (JGI-PGF)"/>
            <person name="Walter F."/>
            <person name="Albersmeier A."/>
            <person name="Kalinowski J."/>
            <person name="Ruckert C."/>
        </authorList>
    </citation>
    <scope>NUCLEOTIDE SEQUENCE</scope>
    <source>
        <strain evidence="8">KCTC 22169</strain>
    </source>
</reference>
<sequence>MTAYATAAPPTDVRKREIVGWAMYDFANSSYTTVVVTFVYSAFFVSTIVPPELAHLNNTFWAISIAISTGLAIILAPLVGVLCDYSGHKKRYLAWCTWLSVIGTGGLFFVEPGNVWLGIAFLVASNTAWMLSESFIASFLTDLANKDTMGRISGIGWGIGYVGGLASLILTLVVLDSNYGDVVDRNQLAMLLIAGFYGLGALPTFIFVKERAQPHPGFENASFVQLSKAAVSRLIAMKNIIADYPVLFRFFIAFMVYSAGISVVIKFFGIYAQEEIGIAGSQMVTIGATLQVAAMIGAVAFGFVEDKLGSKNTLILTLGWWLMGLIGIYFLLPLQALTGMETVPLFVVIAFIAGSAMGATLSASRAVVGLLAKPGDSALLFGLWGTFGRFAIIIGMTFGPIADAVGRHQALLVIMAYFVLGAILLSRVPLKEAIHDERTAARNNV</sequence>
<evidence type="ECO:0000313" key="9">
    <source>
        <dbReference type="Proteomes" id="UP000626148"/>
    </source>
</evidence>
<dbReference type="RefSeq" id="WP_189608486.1">
    <property type="nucleotide sequence ID" value="NZ_BMXR01000004.1"/>
</dbReference>
<feature type="transmembrane region" description="Helical" evidence="6">
    <location>
        <begin position="61"/>
        <end position="85"/>
    </location>
</feature>
<evidence type="ECO:0000313" key="8">
    <source>
        <dbReference type="EMBL" id="GGX53353.1"/>
    </source>
</evidence>
<dbReference type="Pfam" id="PF11700">
    <property type="entry name" value="ATG22"/>
    <property type="match status" value="1"/>
</dbReference>
<evidence type="ECO:0000256" key="1">
    <source>
        <dbReference type="ARBA" id="ARBA00004127"/>
    </source>
</evidence>
<protein>
    <submittedName>
        <fullName evidence="8">MFS transporter</fullName>
    </submittedName>
</protein>
<keyword evidence="3 6" id="KW-0812">Transmembrane</keyword>
<keyword evidence="9" id="KW-1185">Reference proteome</keyword>
<dbReference type="InterPro" id="IPR036259">
    <property type="entry name" value="MFS_trans_sf"/>
</dbReference>
<dbReference type="PANTHER" id="PTHR23519:SF1">
    <property type="entry name" value="AUTOPHAGY-RELATED PROTEIN 22"/>
    <property type="match status" value="1"/>
</dbReference>
<dbReference type="PANTHER" id="PTHR23519">
    <property type="entry name" value="AUTOPHAGY-RELATED PROTEIN 22"/>
    <property type="match status" value="1"/>
</dbReference>
<feature type="transmembrane region" description="Helical" evidence="6">
    <location>
        <begin position="344"/>
        <end position="371"/>
    </location>
</feature>
<feature type="transmembrane region" description="Helical" evidence="6">
    <location>
        <begin position="187"/>
        <end position="208"/>
    </location>
</feature>
<evidence type="ECO:0000259" key="7">
    <source>
        <dbReference type="PROSITE" id="PS50850"/>
    </source>
</evidence>
<dbReference type="PROSITE" id="PS50850">
    <property type="entry name" value="MFS"/>
    <property type="match status" value="1"/>
</dbReference>
<feature type="transmembrane region" description="Helical" evidence="6">
    <location>
        <begin position="378"/>
        <end position="398"/>
    </location>
</feature>
<evidence type="ECO:0000256" key="2">
    <source>
        <dbReference type="ARBA" id="ARBA00022448"/>
    </source>
</evidence>
<feature type="transmembrane region" description="Helical" evidence="6">
    <location>
        <begin position="283"/>
        <end position="304"/>
    </location>
</feature>
<dbReference type="InterPro" id="IPR024671">
    <property type="entry name" value="Atg22-like"/>
</dbReference>
<dbReference type="InterPro" id="IPR020846">
    <property type="entry name" value="MFS_dom"/>
</dbReference>
<dbReference type="GO" id="GO:0012505">
    <property type="term" value="C:endomembrane system"/>
    <property type="evidence" value="ECO:0007669"/>
    <property type="project" value="UniProtKB-SubCell"/>
</dbReference>
<dbReference type="SUPFAM" id="SSF103473">
    <property type="entry name" value="MFS general substrate transporter"/>
    <property type="match status" value="1"/>
</dbReference>
<evidence type="ECO:0000256" key="4">
    <source>
        <dbReference type="ARBA" id="ARBA00022989"/>
    </source>
</evidence>
<feature type="transmembrane region" description="Helical" evidence="6">
    <location>
        <begin position="246"/>
        <end position="271"/>
    </location>
</feature>
<reference evidence="8" key="2">
    <citation type="submission" date="2020-09" db="EMBL/GenBank/DDBJ databases">
        <authorList>
            <person name="Sun Q."/>
            <person name="Kim S."/>
        </authorList>
    </citation>
    <scope>NUCLEOTIDE SEQUENCE</scope>
    <source>
        <strain evidence="8">KCTC 22169</strain>
    </source>
</reference>
<dbReference type="AlphaFoldDB" id="A0A918K7B4"/>
<dbReference type="GO" id="GO:0022857">
    <property type="term" value="F:transmembrane transporter activity"/>
    <property type="evidence" value="ECO:0007669"/>
    <property type="project" value="InterPro"/>
</dbReference>
<comment type="subcellular location">
    <subcellularLocation>
        <location evidence="1">Endomembrane system</location>
        <topology evidence="1">Multi-pass membrane protein</topology>
    </subcellularLocation>
</comment>
<evidence type="ECO:0000256" key="5">
    <source>
        <dbReference type="ARBA" id="ARBA00023136"/>
    </source>
</evidence>
<keyword evidence="2" id="KW-0813">Transport</keyword>
<dbReference type="InterPro" id="IPR050495">
    <property type="entry name" value="ATG22/LtaA_families"/>
</dbReference>
<name>A0A918K7B4_9GAMM</name>
<dbReference type="Proteomes" id="UP000626148">
    <property type="component" value="Unassembled WGS sequence"/>
</dbReference>
<comment type="caution">
    <text evidence="8">The sequence shown here is derived from an EMBL/GenBank/DDBJ whole genome shotgun (WGS) entry which is preliminary data.</text>
</comment>